<comment type="caution">
    <text evidence="1">The sequence shown here is derived from an EMBL/GenBank/DDBJ whole genome shotgun (WGS) entry which is preliminary data.</text>
</comment>
<sequence length="139" mass="15519">MVLVQEETSLESAVGSIVEELRDLTKELALLFYPVCDNQYAFLCSCILIQSLKPFNAPLFGLPPCQAFDSTLGNATSKEKESERSLNSRKDGSQNIAIVTVSGLRETVPNEDRVYLRSNNPYRWKAGSFNSSPRDLRVL</sequence>
<reference evidence="1 2" key="1">
    <citation type="submission" date="2024-01" db="EMBL/GenBank/DDBJ databases">
        <title>The genomes of 5 underutilized Papilionoideae crops provide insights into root nodulation and disease resistanc.</title>
        <authorList>
            <person name="Jiang F."/>
        </authorList>
    </citation>
    <scope>NUCLEOTIDE SEQUENCE [LARGE SCALE GENOMIC DNA]</scope>
    <source>
        <strain evidence="1">JINMINGXINNONG_FW02</strain>
        <tissue evidence="1">Leaves</tissue>
    </source>
</reference>
<accession>A0AAN9NM97</accession>
<evidence type="ECO:0000313" key="1">
    <source>
        <dbReference type="EMBL" id="KAK7373318.1"/>
    </source>
</evidence>
<dbReference type="Proteomes" id="UP001374584">
    <property type="component" value="Unassembled WGS sequence"/>
</dbReference>
<evidence type="ECO:0000313" key="2">
    <source>
        <dbReference type="Proteomes" id="UP001374584"/>
    </source>
</evidence>
<keyword evidence="2" id="KW-1185">Reference proteome</keyword>
<gene>
    <name evidence="1" type="ORF">VNO80_06720</name>
</gene>
<organism evidence="1 2">
    <name type="scientific">Phaseolus coccineus</name>
    <name type="common">Scarlet runner bean</name>
    <name type="synonym">Phaseolus multiflorus</name>
    <dbReference type="NCBI Taxonomy" id="3886"/>
    <lineage>
        <taxon>Eukaryota</taxon>
        <taxon>Viridiplantae</taxon>
        <taxon>Streptophyta</taxon>
        <taxon>Embryophyta</taxon>
        <taxon>Tracheophyta</taxon>
        <taxon>Spermatophyta</taxon>
        <taxon>Magnoliopsida</taxon>
        <taxon>eudicotyledons</taxon>
        <taxon>Gunneridae</taxon>
        <taxon>Pentapetalae</taxon>
        <taxon>rosids</taxon>
        <taxon>fabids</taxon>
        <taxon>Fabales</taxon>
        <taxon>Fabaceae</taxon>
        <taxon>Papilionoideae</taxon>
        <taxon>50 kb inversion clade</taxon>
        <taxon>NPAAA clade</taxon>
        <taxon>indigoferoid/millettioid clade</taxon>
        <taxon>Phaseoleae</taxon>
        <taxon>Phaseolus</taxon>
    </lineage>
</organism>
<proteinExistence type="predicted"/>
<protein>
    <submittedName>
        <fullName evidence="1">Uncharacterized protein</fullName>
    </submittedName>
</protein>
<dbReference type="EMBL" id="JAYMYR010000003">
    <property type="protein sequence ID" value="KAK7373318.1"/>
    <property type="molecule type" value="Genomic_DNA"/>
</dbReference>
<dbReference type="AlphaFoldDB" id="A0AAN9NM97"/>
<name>A0AAN9NM97_PHACN</name>